<sequence length="428" mass="46699">MKLAKNYILIYLLIFTLIPSQLLSNNLRNITVQNTVVQEEVDNLESYIQYNINEQKFQSMIESGRTSVASSYKELQEMLAAAYEHEIIPGLRGDLYIAMYDTYGDGWNGNWLTIGDEQFTIENGTFAEATLTLVDGTYPVVCDGGSWQSEVSWEIYDANTGDLLLSGGAPYSGELVVGGDPPAVPDNDHCSDAEMVSGPSPVTLSGTTVAASIDCPGLLNWNAVWYEIPVPDEPSDIAIHIESSQALTNAGIIIMDDCNCDDYIAGDFEWIPDGGLLDLFFENVSVSGGSILFPLMIEPQADFDVTFNFESTEEPPSTDFTTTITATDDLGSIPPFELTIGTSPDATVGYDEGLDVYAPPPPPPPSWDAALFNMEISDRFFADYRPTTPEAGTTVWAIDFQAEQGSDEYTLTWDPNSLGDGNFTLTDP</sequence>
<protein>
    <submittedName>
        <fullName evidence="1">Uncharacterized protein</fullName>
    </submittedName>
</protein>
<dbReference type="EMBL" id="UINC01065859">
    <property type="protein sequence ID" value="SVB95953.1"/>
    <property type="molecule type" value="Genomic_DNA"/>
</dbReference>
<gene>
    <name evidence="1" type="ORF">METZ01_LOCUS248807</name>
</gene>
<organism evidence="1">
    <name type="scientific">marine metagenome</name>
    <dbReference type="NCBI Taxonomy" id="408172"/>
    <lineage>
        <taxon>unclassified sequences</taxon>
        <taxon>metagenomes</taxon>
        <taxon>ecological metagenomes</taxon>
    </lineage>
</organism>
<reference evidence="1" key="1">
    <citation type="submission" date="2018-05" db="EMBL/GenBank/DDBJ databases">
        <authorList>
            <person name="Lanie J.A."/>
            <person name="Ng W.-L."/>
            <person name="Kazmierczak K.M."/>
            <person name="Andrzejewski T.M."/>
            <person name="Davidsen T.M."/>
            <person name="Wayne K.J."/>
            <person name="Tettelin H."/>
            <person name="Glass J.I."/>
            <person name="Rusch D."/>
            <person name="Podicherti R."/>
            <person name="Tsui H.-C.T."/>
            <person name="Winkler M.E."/>
        </authorList>
    </citation>
    <scope>NUCLEOTIDE SEQUENCE</scope>
</reference>
<dbReference type="AlphaFoldDB" id="A0A382IAJ9"/>
<evidence type="ECO:0000313" key="1">
    <source>
        <dbReference type="EMBL" id="SVB95953.1"/>
    </source>
</evidence>
<proteinExistence type="predicted"/>
<feature type="non-terminal residue" evidence="1">
    <location>
        <position position="428"/>
    </location>
</feature>
<accession>A0A382IAJ9</accession>
<name>A0A382IAJ9_9ZZZZ</name>